<accession>A0A518CLG5</accession>
<name>A0A518CLG5_9PLAN</name>
<dbReference type="InterPro" id="IPR041289">
    <property type="entry name" value="Bact_RF_family3"/>
</dbReference>
<dbReference type="AlphaFoldDB" id="A0A518CLG5"/>
<dbReference type="OrthoDB" id="4393931at2"/>
<reference evidence="1 2" key="1">
    <citation type="submission" date="2019-02" db="EMBL/GenBank/DDBJ databases">
        <title>Deep-cultivation of Planctomycetes and their phenomic and genomic characterization uncovers novel biology.</title>
        <authorList>
            <person name="Wiegand S."/>
            <person name="Jogler M."/>
            <person name="Boedeker C."/>
            <person name="Pinto D."/>
            <person name="Vollmers J."/>
            <person name="Rivas-Marin E."/>
            <person name="Kohn T."/>
            <person name="Peeters S.H."/>
            <person name="Heuer A."/>
            <person name="Rast P."/>
            <person name="Oberbeckmann S."/>
            <person name="Bunk B."/>
            <person name="Jeske O."/>
            <person name="Meyerdierks A."/>
            <person name="Storesund J.E."/>
            <person name="Kallscheuer N."/>
            <person name="Luecker S."/>
            <person name="Lage O.M."/>
            <person name="Pohl T."/>
            <person name="Merkel B.J."/>
            <person name="Hornburger P."/>
            <person name="Mueller R.-W."/>
            <person name="Bruemmer F."/>
            <person name="Labrenz M."/>
            <person name="Spormann A.M."/>
            <person name="Op den Camp H."/>
            <person name="Overmann J."/>
            <person name="Amann R."/>
            <person name="Jetten M.S.M."/>
            <person name="Mascher T."/>
            <person name="Medema M.H."/>
            <person name="Devos D.P."/>
            <person name="Kaster A.-K."/>
            <person name="Ovreas L."/>
            <person name="Rohde M."/>
            <person name="Galperin M.Y."/>
            <person name="Jogler C."/>
        </authorList>
    </citation>
    <scope>NUCLEOTIDE SEQUENCE [LARGE SCALE GENOMIC DNA]</scope>
    <source>
        <strain evidence="1 2">Pla110</strain>
    </source>
</reference>
<dbReference type="KEGG" id="plon:Pla110_17970"/>
<evidence type="ECO:0000313" key="1">
    <source>
        <dbReference type="EMBL" id="QDU80075.1"/>
    </source>
</evidence>
<organism evidence="1 2">
    <name type="scientific">Polystyrenella longa</name>
    <dbReference type="NCBI Taxonomy" id="2528007"/>
    <lineage>
        <taxon>Bacteria</taxon>
        <taxon>Pseudomonadati</taxon>
        <taxon>Planctomycetota</taxon>
        <taxon>Planctomycetia</taxon>
        <taxon>Planctomycetales</taxon>
        <taxon>Planctomycetaceae</taxon>
        <taxon>Polystyrenella</taxon>
    </lineage>
</organism>
<proteinExistence type="predicted"/>
<sequence length="398" mass="44585">MNPTTPSPTTFDSPTLADIEKLFESEDNWCVSIYMPTHRSGKEIREDPIRLKNRLAEAEEQLKKAGVESGEIDRLCKLAQARCNLDTDANREFWRHQADGLAILLNDGEEQVYQLQMPVDELTLVSHRFHLKPLLRAAQSDLEYCVLAVSQGKVRFLEGSRSGLSERPIEDLPAGLQSIVSGDHQKGFNMHSFKVASGGGENAVPHGHVETDQEHELRRYFRIIDEAIGEALHADSRPLVFAGVDELFPYFRDASEYSHLIEEPIGGNPDELSAEELHQKAWPLVAKQFHKREHQALERWNSVAHTDTAEDSVEAILNAAHDGRIDTLLLKAGSHCWGKYDASIRETTIEEQSSANNYDLFDLAAIKTLQADGRVELLEEESLPKELPAAAICRYAAS</sequence>
<dbReference type="RefSeq" id="WP_144995178.1">
    <property type="nucleotide sequence ID" value="NZ_CP036281.1"/>
</dbReference>
<gene>
    <name evidence="1" type="ORF">Pla110_17970</name>
</gene>
<dbReference type="EMBL" id="CP036281">
    <property type="protein sequence ID" value="QDU80075.1"/>
    <property type="molecule type" value="Genomic_DNA"/>
</dbReference>
<dbReference type="Pfam" id="PF18845">
    <property type="entry name" value="baeRF_family3"/>
    <property type="match status" value="1"/>
</dbReference>
<keyword evidence="2" id="KW-1185">Reference proteome</keyword>
<protein>
    <submittedName>
        <fullName evidence="1">Uncharacterized protein</fullName>
    </submittedName>
</protein>
<evidence type="ECO:0000313" key="2">
    <source>
        <dbReference type="Proteomes" id="UP000317178"/>
    </source>
</evidence>
<dbReference type="Proteomes" id="UP000317178">
    <property type="component" value="Chromosome"/>
</dbReference>